<evidence type="ECO:0000313" key="2">
    <source>
        <dbReference type="Proteomes" id="UP000199114"/>
    </source>
</evidence>
<dbReference type="Proteomes" id="UP000199114">
    <property type="component" value="Unassembled WGS sequence"/>
</dbReference>
<dbReference type="STRING" id="1186196.SAMN04489841_3955"/>
<gene>
    <name evidence="1" type="ORF">SAMN04489841_3955</name>
</gene>
<dbReference type="AlphaFoldDB" id="A0A1H9PRP5"/>
<protein>
    <submittedName>
        <fullName evidence="1">Uncharacterized protein</fullName>
    </submittedName>
</protein>
<name>A0A1H9PRP5_9EURY</name>
<sequence length="496" mass="56980">MTTDQFLFRDGYSIPEKIRRIPTGRITAETPEIDSRLQDLSLSESEVSRMGKNDFFDETEDQLTTPAYRNFVSKLFDKYGEEGDKFNMQLFVAEESLSHEHLERRVNQYNEERIDRDFDSLVEPIVLTNHEENSDSIDLQFRTTAHLEDINPDDKIPIQIIETESGDTVKRYGSDYHIKAPARYRVETRVYTETGLTAVSNYSKIKDGLKTDIAKTVTEMARSRVQTGIGNTSRLEMNETELLLLLQEMEGDISGLGYTLEIAGVDTADFTGQRDEDMVDTDVIRAADEAGQIRKIKYYVDHPGADPDDERDVMLRIFDDGHLTTSKPVPSDLLDVIVLQINTIRGYDGFLTPLIELIYSYVGAKFRGKSSMMRNSHISKTNLAFNNLIEEYFEKNQTPTEELRLYKSMIANIGIKLCDEGIPRTADIDEVSEVDDFYDLQGKIEEFFQDYSQRSLGKTSIDYDELSNHLNHLLQQDWESPVEIIEYAINLYDLNR</sequence>
<dbReference type="OrthoDB" id="193513at2157"/>
<organism evidence="1 2">
    <name type="scientific">Natrinema salaciae</name>
    <dbReference type="NCBI Taxonomy" id="1186196"/>
    <lineage>
        <taxon>Archaea</taxon>
        <taxon>Methanobacteriati</taxon>
        <taxon>Methanobacteriota</taxon>
        <taxon>Stenosarchaea group</taxon>
        <taxon>Halobacteria</taxon>
        <taxon>Halobacteriales</taxon>
        <taxon>Natrialbaceae</taxon>
        <taxon>Natrinema</taxon>
    </lineage>
</organism>
<evidence type="ECO:0000313" key="1">
    <source>
        <dbReference type="EMBL" id="SER50884.1"/>
    </source>
</evidence>
<reference evidence="2" key="1">
    <citation type="submission" date="2016-10" db="EMBL/GenBank/DDBJ databases">
        <authorList>
            <person name="Varghese N."/>
            <person name="Submissions S."/>
        </authorList>
    </citation>
    <scope>NUCLEOTIDE SEQUENCE [LARGE SCALE GENOMIC DNA]</scope>
    <source>
        <strain evidence="2">DSM 25055</strain>
    </source>
</reference>
<dbReference type="RefSeq" id="WP_090620825.1">
    <property type="nucleotide sequence ID" value="NZ_FOFD01000006.1"/>
</dbReference>
<accession>A0A1H9PRP5</accession>
<dbReference type="EMBL" id="FOFD01000006">
    <property type="protein sequence ID" value="SER50884.1"/>
    <property type="molecule type" value="Genomic_DNA"/>
</dbReference>
<keyword evidence="2" id="KW-1185">Reference proteome</keyword>
<proteinExistence type="predicted"/>